<accession>C4J256</accession>
<dbReference type="AlphaFoldDB" id="C4J256"/>
<feature type="signal peptide" evidence="1">
    <location>
        <begin position="1"/>
        <end position="21"/>
    </location>
</feature>
<organism evidence="2">
    <name type="scientific">Zea mays</name>
    <name type="common">Maize</name>
    <dbReference type="NCBI Taxonomy" id="4577"/>
    <lineage>
        <taxon>Eukaryota</taxon>
        <taxon>Viridiplantae</taxon>
        <taxon>Streptophyta</taxon>
        <taxon>Embryophyta</taxon>
        <taxon>Tracheophyta</taxon>
        <taxon>Spermatophyta</taxon>
        <taxon>Magnoliopsida</taxon>
        <taxon>Liliopsida</taxon>
        <taxon>Poales</taxon>
        <taxon>Poaceae</taxon>
        <taxon>PACMAD clade</taxon>
        <taxon>Panicoideae</taxon>
        <taxon>Andropogonodae</taxon>
        <taxon>Andropogoneae</taxon>
        <taxon>Tripsacinae</taxon>
        <taxon>Zea</taxon>
    </lineage>
</organism>
<name>C4J256_MAIZE</name>
<evidence type="ECO:0008006" key="3">
    <source>
        <dbReference type="Google" id="ProtNLM"/>
    </source>
</evidence>
<evidence type="ECO:0000313" key="2">
    <source>
        <dbReference type="EMBL" id="ACR35256.1"/>
    </source>
</evidence>
<protein>
    <recommendedName>
        <fullName evidence="3">Secreted protein</fullName>
    </recommendedName>
</protein>
<evidence type="ECO:0000256" key="1">
    <source>
        <dbReference type="SAM" id="SignalP"/>
    </source>
</evidence>
<proteinExistence type="evidence at transcript level"/>
<keyword evidence="1" id="KW-0732">Signal</keyword>
<feature type="chain" id="PRO_5002937691" description="Secreted protein" evidence="1">
    <location>
        <begin position="22"/>
        <end position="73"/>
    </location>
</feature>
<dbReference type="EMBL" id="BT084903">
    <property type="protein sequence ID" value="ACR35256.1"/>
    <property type="molecule type" value="mRNA"/>
</dbReference>
<reference evidence="2" key="1">
    <citation type="journal article" date="2009" name="PLoS Genet.">
        <title>Sequencing, mapping, and analysis of 27,455 maize full-length cDNAs.</title>
        <authorList>
            <person name="Soderlund C."/>
            <person name="Descour A."/>
            <person name="Kudrna D."/>
            <person name="Bomhoff M."/>
            <person name="Boyd L."/>
            <person name="Currie J."/>
            <person name="Angelova A."/>
            <person name="Collura K."/>
            <person name="Wissotski M."/>
            <person name="Ashley E."/>
            <person name="Morrow D."/>
            <person name="Fernandes J."/>
            <person name="Walbot V."/>
            <person name="Yu Y."/>
        </authorList>
    </citation>
    <scope>NUCLEOTIDE SEQUENCE</scope>
    <source>
        <strain evidence="2">B73</strain>
    </source>
</reference>
<sequence length="73" mass="8279">MMASSEFSLGLIFVIVRTELGFDVSCHGHREEPDPLWSVCLSVCLVTSTFFMRGEGSNIYCKRWVPWLAPLPK</sequence>